<dbReference type="Proteomes" id="UP001174839">
    <property type="component" value="Unassembled WGS sequence"/>
</dbReference>
<evidence type="ECO:0000313" key="1">
    <source>
        <dbReference type="EMBL" id="MDM9631034.1"/>
    </source>
</evidence>
<protein>
    <submittedName>
        <fullName evidence="1">Uncharacterized protein</fullName>
    </submittedName>
</protein>
<proteinExistence type="predicted"/>
<reference evidence="1" key="1">
    <citation type="submission" date="2023-06" db="EMBL/GenBank/DDBJ databases">
        <title>Robiginitalea aurantiacus sp. nov. and Algoriphagus sediminis sp. nov., isolated from coastal sediment.</title>
        <authorList>
            <person name="Zhou Z.Y."/>
            <person name="An J."/>
            <person name="Jia Y.W."/>
            <person name="Du Z.J."/>
        </authorList>
    </citation>
    <scope>NUCLEOTIDE SEQUENCE</scope>
    <source>
        <strain evidence="1">M39</strain>
    </source>
</reference>
<dbReference type="PROSITE" id="PS51257">
    <property type="entry name" value="PROKAR_LIPOPROTEIN"/>
    <property type="match status" value="1"/>
</dbReference>
<organism evidence="1 2">
    <name type="scientific">Robiginitalea aurantiaca</name>
    <dbReference type="NCBI Taxonomy" id="3056915"/>
    <lineage>
        <taxon>Bacteria</taxon>
        <taxon>Pseudomonadati</taxon>
        <taxon>Bacteroidota</taxon>
        <taxon>Flavobacteriia</taxon>
        <taxon>Flavobacteriales</taxon>
        <taxon>Flavobacteriaceae</taxon>
        <taxon>Robiginitalea</taxon>
    </lineage>
</organism>
<dbReference type="EMBL" id="JAUDUY010000002">
    <property type="protein sequence ID" value="MDM9631034.1"/>
    <property type="molecule type" value="Genomic_DNA"/>
</dbReference>
<sequence>MKTKTCIALASMLLIFSCSDPEEPALGVEEMQSIQIKSPIAEILSTERGKASMSALFRPQGTAKGNGNGVVFIKNAADYVACSFGEDRFVCFYEIDENGFYRSPIDVTFLPNGEAQFNSRSKDFAVEVYNEVFDLIYSNLCYEERVGNLHINVKAPFELITDDPFVDFDYYTPVFSDISSANNLQLTALVNDAARNLDIDNLTWDCTDPTSEKKLKVTSLFTPSGNLNVKISLR</sequence>
<evidence type="ECO:0000313" key="2">
    <source>
        <dbReference type="Proteomes" id="UP001174839"/>
    </source>
</evidence>
<accession>A0ABT7WDP1</accession>
<gene>
    <name evidence="1" type="ORF">QU605_06115</name>
</gene>
<name>A0ABT7WDP1_9FLAO</name>
<keyword evidence="2" id="KW-1185">Reference proteome</keyword>
<comment type="caution">
    <text evidence="1">The sequence shown here is derived from an EMBL/GenBank/DDBJ whole genome shotgun (WGS) entry which is preliminary data.</text>
</comment>
<dbReference type="RefSeq" id="WP_289724393.1">
    <property type="nucleotide sequence ID" value="NZ_JAUDUY010000002.1"/>
</dbReference>